<dbReference type="RefSeq" id="WP_065433707.1">
    <property type="nucleotide sequence ID" value="NZ_BDDM01000197.1"/>
</dbReference>
<dbReference type="InterPro" id="IPR020094">
    <property type="entry name" value="TruA/RsuA/RluB/E/F_N"/>
</dbReference>
<dbReference type="InterPro" id="IPR020097">
    <property type="entry name" value="PsdUridine_synth_TruA_a/b_dom"/>
</dbReference>
<dbReference type="InterPro" id="IPR020103">
    <property type="entry name" value="PsdUridine_synth_cat_dom_sf"/>
</dbReference>
<sequence length="246" mass="28259">MRYKIVIEYDGSDFIGWQKQNHNSNSIQEILEKAIFKFSKQHVTVYGAGRTDAGVHALGQVAHFDLTTDFETYIVRNAINYHLVSHAIAVVHVEKTDTDFHARFSAKRRYYLYKIINRYSPLTIDRNRAWLVHTPLNVENMIKAVCYIKGNHNFSSFRAKCCQSKSPVKTIDNLSITYNHPYIDINISAISFLHHQVRIIVGTLVECGKGYFPPEHIKTIMEANNRSYAGTTAPSYGLYFVKVDYS</sequence>
<evidence type="ECO:0000256" key="7">
    <source>
        <dbReference type="RuleBase" id="RU003792"/>
    </source>
</evidence>
<dbReference type="SUPFAM" id="SSF55120">
    <property type="entry name" value="Pseudouridine synthase"/>
    <property type="match status" value="1"/>
</dbReference>
<feature type="binding site" evidence="4 6">
    <location>
        <position position="111"/>
    </location>
    <ligand>
        <name>substrate</name>
    </ligand>
</feature>
<dbReference type="PANTHER" id="PTHR11142">
    <property type="entry name" value="PSEUDOURIDYLATE SYNTHASE"/>
    <property type="match status" value="1"/>
</dbReference>
<dbReference type="Gene3D" id="3.30.70.580">
    <property type="entry name" value="Pseudouridine synthase I, catalytic domain, N-terminal subdomain"/>
    <property type="match status" value="1"/>
</dbReference>
<evidence type="ECO:0000256" key="1">
    <source>
        <dbReference type="ARBA" id="ARBA00009375"/>
    </source>
</evidence>
<comment type="catalytic activity">
    <reaction evidence="4 7">
        <text>uridine(38/39/40) in tRNA = pseudouridine(38/39/40) in tRNA</text>
        <dbReference type="Rhea" id="RHEA:22376"/>
        <dbReference type="Rhea" id="RHEA-COMP:10085"/>
        <dbReference type="Rhea" id="RHEA-COMP:10087"/>
        <dbReference type="ChEBI" id="CHEBI:65314"/>
        <dbReference type="ChEBI" id="CHEBI:65315"/>
        <dbReference type="EC" id="5.4.99.12"/>
    </reaction>
</comment>
<dbReference type="Proteomes" id="UP000092731">
    <property type="component" value="Unassembled WGS sequence"/>
</dbReference>
<evidence type="ECO:0000313" key="10">
    <source>
        <dbReference type="Proteomes" id="UP000092731"/>
    </source>
</evidence>
<evidence type="ECO:0000313" key="9">
    <source>
        <dbReference type="EMBL" id="GAT78372.1"/>
    </source>
</evidence>
<evidence type="ECO:0000256" key="5">
    <source>
        <dbReference type="PIRSR" id="PIRSR001430-1"/>
    </source>
</evidence>
<reference evidence="10" key="1">
    <citation type="submission" date="2016-05" db="EMBL/GenBank/DDBJ databases">
        <title>Draft genome sequences of four strains of Ehrlichia ruminantium, a tick-borne pathogen of ruminants, isolated from Zimbabwe, The Gambia and Ghana.</title>
        <authorList>
            <person name="Nakao R."/>
            <person name="Jongejan F."/>
            <person name="Sugimoto C."/>
        </authorList>
    </citation>
    <scope>NUCLEOTIDE SEQUENCE [LARGE SCALE GENOMIC DNA]</scope>
    <source>
        <strain evidence="10">Pokoase 417</strain>
    </source>
</reference>
<feature type="domain" description="Pseudouridine synthase I TruA alpha/beta" evidence="8">
    <location>
        <begin position="148"/>
        <end position="246"/>
    </location>
</feature>
<accession>A0A161LTB3</accession>
<feature type="domain" description="Pseudouridine synthase I TruA alpha/beta" evidence="8">
    <location>
        <begin position="6"/>
        <end position="104"/>
    </location>
</feature>
<dbReference type="EC" id="5.4.99.12" evidence="4"/>
<dbReference type="Pfam" id="PF01416">
    <property type="entry name" value="PseudoU_synth_1"/>
    <property type="match status" value="2"/>
</dbReference>
<dbReference type="CDD" id="cd02570">
    <property type="entry name" value="PseudoU_synth_EcTruA"/>
    <property type="match status" value="1"/>
</dbReference>
<dbReference type="PIRSF" id="PIRSF001430">
    <property type="entry name" value="tRNA_psdUrid_synth"/>
    <property type="match status" value="1"/>
</dbReference>
<dbReference type="InterPro" id="IPR020095">
    <property type="entry name" value="PsdUridine_synth_TruA_C"/>
</dbReference>
<dbReference type="InterPro" id="IPR001406">
    <property type="entry name" value="PsdUridine_synth_TruA"/>
</dbReference>
<organism evidence="9 10">
    <name type="scientific">Ehrlichia ruminantium</name>
    <name type="common">heartwater rickettsia</name>
    <name type="synonym">Cowdria ruminantium</name>
    <dbReference type="NCBI Taxonomy" id="779"/>
    <lineage>
        <taxon>Bacteria</taxon>
        <taxon>Pseudomonadati</taxon>
        <taxon>Pseudomonadota</taxon>
        <taxon>Alphaproteobacteria</taxon>
        <taxon>Rickettsiales</taxon>
        <taxon>Anaplasmataceae</taxon>
        <taxon>Ehrlichia</taxon>
    </lineage>
</organism>
<protein>
    <recommendedName>
        <fullName evidence="4">tRNA pseudouridine synthase A</fullName>
        <ecNumber evidence="4">5.4.99.12</ecNumber>
    </recommendedName>
    <alternativeName>
        <fullName evidence="4">tRNA pseudouridine(38-40) synthase</fullName>
    </alternativeName>
    <alternativeName>
        <fullName evidence="4">tRNA pseudouridylate synthase I</fullName>
    </alternativeName>
    <alternativeName>
        <fullName evidence="4">tRNA-uridine isomerase I</fullName>
    </alternativeName>
</protein>
<keyword evidence="2 4" id="KW-0819">tRNA processing</keyword>
<evidence type="ECO:0000256" key="6">
    <source>
        <dbReference type="PIRSR" id="PIRSR001430-2"/>
    </source>
</evidence>
<dbReference type="GO" id="GO:0160147">
    <property type="term" value="F:tRNA pseudouridine(38-40) synthase activity"/>
    <property type="evidence" value="ECO:0007669"/>
    <property type="project" value="UniProtKB-EC"/>
</dbReference>
<evidence type="ECO:0000256" key="2">
    <source>
        <dbReference type="ARBA" id="ARBA00022694"/>
    </source>
</evidence>
<evidence type="ECO:0000259" key="8">
    <source>
        <dbReference type="Pfam" id="PF01416"/>
    </source>
</evidence>
<gene>
    <name evidence="4 9" type="primary">truA</name>
    <name evidence="9" type="ORF">EHRUM3_05920</name>
</gene>
<evidence type="ECO:0000256" key="4">
    <source>
        <dbReference type="HAMAP-Rule" id="MF_00171"/>
    </source>
</evidence>
<dbReference type="GO" id="GO:0031119">
    <property type="term" value="P:tRNA pseudouridine synthesis"/>
    <property type="evidence" value="ECO:0007669"/>
    <property type="project" value="UniProtKB-UniRule"/>
</dbReference>
<dbReference type="PANTHER" id="PTHR11142:SF0">
    <property type="entry name" value="TRNA PSEUDOURIDINE SYNTHASE-LIKE 1"/>
    <property type="match status" value="1"/>
</dbReference>
<comment type="similarity">
    <text evidence="1 4 7">Belongs to the tRNA pseudouridine synthase TruA family.</text>
</comment>
<proteinExistence type="inferred from homology"/>
<dbReference type="Gene3D" id="3.30.70.660">
    <property type="entry name" value="Pseudouridine synthase I, catalytic domain, C-terminal subdomain"/>
    <property type="match status" value="1"/>
</dbReference>
<dbReference type="GO" id="GO:0003723">
    <property type="term" value="F:RNA binding"/>
    <property type="evidence" value="ECO:0007669"/>
    <property type="project" value="InterPro"/>
</dbReference>
<comment type="caution">
    <text evidence="4">Lacks conserved residue(s) required for the propagation of feature annotation.</text>
</comment>
<feature type="active site" description="Nucleophile" evidence="4 5">
    <location>
        <position position="52"/>
    </location>
</feature>
<dbReference type="HAMAP" id="MF_00171">
    <property type="entry name" value="TruA"/>
    <property type="match status" value="1"/>
</dbReference>
<dbReference type="FunFam" id="3.30.70.580:FF:000001">
    <property type="entry name" value="tRNA pseudouridine synthase A"/>
    <property type="match status" value="1"/>
</dbReference>
<dbReference type="EMBL" id="BDDM01000197">
    <property type="protein sequence ID" value="GAT78372.1"/>
    <property type="molecule type" value="Genomic_DNA"/>
</dbReference>
<comment type="subunit">
    <text evidence="4">Homodimer.</text>
</comment>
<dbReference type="AlphaFoldDB" id="A0A161LTB3"/>
<keyword evidence="3 4" id="KW-0413">Isomerase</keyword>
<dbReference type="NCBIfam" id="TIGR00071">
    <property type="entry name" value="hisT_truA"/>
    <property type="match status" value="1"/>
</dbReference>
<evidence type="ECO:0000256" key="3">
    <source>
        <dbReference type="ARBA" id="ARBA00023235"/>
    </source>
</evidence>
<comment type="caution">
    <text evidence="9">The sequence shown here is derived from an EMBL/GenBank/DDBJ whole genome shotgun (WGS) entry which is preliminary data.</text>
</comment>
<comment type="function">
    <text evidence="4">Formation of pseudouridine at positions 38, 39 and 40 in the anticodon stem and loop of transfer RNAs.</text>
</comment>
<name>A0A161LTB3_EHRRU</name>